<dbReference type="SUPFAM" id="SSF56112">
    <property type="entry name" value="Protein kinase-like (PK-like)"/>
    <property type="match status" value="1"/>
</dbReference>
<dbReference type="AlphaFoldDB" id="A0A1Y1ITX0"/>
<evidence type="ECO:0000256" key="2">
    <source>
        <dbReference type="SAM" id="MobiDB-lite"/>
    </source>
</evidence>
<evidence type="ECO:0008006" key="5">
    <source>
        <dbReference type="Google" id="ProtNLM"/>
    </source>
</evidence>
<name>A0A1Y1ITX0_KLENI</name>
<evidence type="ECO:0000313" key="4">
    <source>
        <dbReference type="Proteomes" id="UP000054558"/>
    </source>
</evidence>
<keyword evidence="1" id="KW-0175">Coiled coil</keyword>
<dbReference type="Proteomes" id="UP000054558">
    <property type="component" value="Unassembled WGS sequence"/>
</dbReference>
<accession>A0A1Y1ITX0</accession>
<dbReference type="EMBL" id="DF238196">
    <property type="protein sequence ID" value="GAQ93009.1"/>
    <property type="molecule type" value="Genomic_DNA"/>
</dbReference>
<organism evidence="3 4">
    <name type="scientific">Klebsormidium nitens</name>
    <name type="common">Green alga</name>
    <name type="synonym">Ulothrix nitens</name>
    <dbReference type="NCBI Taxonomy" id="105231"/>
    <lineage>
        <taxon>Eukaryota</taxon>
        <taxon>Viridiplantae</taxon>
        <taxon>Streptophyta</taxon>
        <taxon>Klebsormidiophyceae</taxon>
        <taxon>Klebsormidiales</taxon>
        <taxon>Klebsormidiaceae</taxon>
        <taxon>Klebsormidium</taxon>
    </lineage>
</organism>
<evidence type="ECO:0000256" key="1">
    <source>
        <dbReference type="SAM" id="Coils"/>
    </source>
</evidence>
<keyword evidence="4" id="KW-1185">Reference proteome</keyword>
<proteinExistence type="predicted"/>
<protein>
    <recommendedName>
        <fullName evidence="5">Protein kinase domain-containing protein</fullName>
    </recommendedName>
</protein>
<sequence>MSELHFRNVDTIKVALEMLQTLRRIRVTHGDIKPEAFVYISSNRLETMKVVDFDRAIVRDAGGGLLLKPPGKPADDSYKGVLTEDFGLPFQATPRHAALLQLFGFNATVDTDSEQLGGVVLHALHPKEVLWSRLSPNLLKGMPSKSVVGLVGRLKLLVLAQAAGKLTFHFKDYPNRDPREVLLWYTQRRPALEVFDHSLFADNDELHTEGSDEAVQPRSPRPASCQRLMAAIWRFAESQMSSSAEEARENLETELLELVTRPKTLTEAHFAPATEDEEDEPNEAGRQGEGLAVANPEGKGAAPAVNQEGEAAKQEGEINPESGRRLSTQALEVPSGPEGNIAERHCRQLLAKAGFEEAKSGKGGKHYLPIPKDLQKVFGKVGGIISDVPSKAGCSSNLGHTEVDWLGSSKGVDWVRNLLQDDSAGQVVASDLQLSPDDEWSTLVTCSGEGDGETLVEVGLGGKGILLRKTSQSDCKAAAWLLERTGSMNPLRFVDTGLWVGVMVKTITSSHLHDAEYGLRKSHGRHPYLQILSVLGRVKLLVPLHPAVDTLVACHSNTVNLSHLSSHQEALSQEIEELKKNQATIQETVTKLQAEEVERQKFLRRTIIAVGSSVMGILGWRLLKR</sequence>
<gene>
    <name evidence="3" type="ORF">KFL_012470010</name>
</gene>
<feature type="coiled-coil region" evidence="1">
    <location>
        <begin position="561"/>
        <end position="595"/>
    </location>
</feature>
<evidence type="ECO:0000313" key="3">
    <source>
        <dbReference type="EMBL" id="GAQ93009.1"/>
    </source>
</evidence>
<dbReference type="InterPro" id="IPR011009">
    <property type="entry name" value="Kinase-like_dom_sf"/>
</dbReference>
<reference evidence="3 4" key="1">
    <citation type="journal article" date="2014" name="Nat. Commun.">
        <title>Klebsormidium flaccidum genome reveals primary factors for plant terrestrial adaptation.</title>
        <authorList>
            <person name="Hori K."/>
            <person name="Maruyama F."/>
            <person name="Fujisawa T."/>
            <person name="Togashi T."/>
            <person name="Yamamoto N."/>
            <person name="Seo M."/>
            <person name="Sato S."/>
            <person name="Yamada T."/>
            <person name="Mori H."/>
            <person name="Tajima N."/>
            <person name="Moriyama T."/>
            <person name="Ikeuchi M."/>
            <person name="Watanabe M."/>
            <person name="Wada H."/>
            <person name="Kobayashi K."/>
            <person name="Saito M."/>
            <person name="Masuda T."/>
            <person name="Sasaki-Sekimoto Y."/>
            <person name="Mashiguchi K."/>
            <person name="Awai K."/>
            <person name="Shimojima M."/>
            <person name="Masuda S."/>
            <person name="Iwai M."/>
            <person name="Nobusawa T."/>
            <person name="Narise T."/>
            <person name="Kondo S."/>
            <person name="Saito H."/>
            <person name="Sato R."/>
            <person name="Murakawa M."/>
            <person name="Ihara Y."/>
            <person name="Oshima-Yamada Y."/>
            <person name="Ohtaka K."/>
            <person name="Satoh M."/>
            <person name="Sonobe K."/>
            <person name="Ishii M."/>
            <person name="Ohtani R."/>
            <person name="Kanamori-Sato M."/>
            <person name="Honoki R."/>
            <person name="Miyazaki D."/>
            <person name="Mochizuki H."/>
            <person name="Umetsu J."/>
            <person name="Higashi K."/>
            <person name="Shibata D."/>
            <person name="Kamiya Y."/>
            <person name="Sato N."/>
            <person name="Nakamura Y."/>
            <person name="Tabata S."/>
            <person name="Ida S."/>
            <person name="Kurokawa K."/>
            <person name="Ohta H."/>
        </authorList>
    </citation>
    <scope>NUCLEOTIDE SEQUENCE [LARGE SCALE GENOMIC DNA]</scope>
    <source>
        <strain evidence="3 4">NIES-2285</strain>
    </source>
</reference>
<feature type="region of interest" description="Disordered" evidence="2">
    <location>
        <begin position="270"/>
        <end position="325"/>
    </location>
</feature>